<dbReference type="PANTHER" id="PTHR34001">
    <property type="entry name" value="BLL7405 PROTEIN"/>
    <property type="match status" value="1"/>
</dbReference>
<comment type="similarity">
    <text evidence="5">Belongs to the Omp25/RopB family.</text>
</comment>
<evidence type="ECO:0000313" key="9">
    <source>
        <dbReference type="Proteomes" id="UP000249577"/>
    </source>
</evidence>
<evidence type="ECO:0000256" key="3">
    <source>
        <dbReference type="ARBA" id="ARBA00023136"/>
    </source>
</evidence>
<organism evidence="8 9">
    <name type="scientific">Ancylobacter novellus</name>
    <name type="common">Thiobacillus novellus</name>
    <dbReference type="NCBI Taxonomy" id="921"/>
    <lineage>
        <taxon>Bacteria</taxon>
        <taxon>Pseudomonadati</taxon>
        <taxon>Pseudomonadota</taxon>
        <taxon>Alphaproteobacteria</taxon>
        <taxon>Hyphomicrobiales</taxon>
        <taxon>Xanthobacteraceae</taxon>
        <taxon>Ancylobacter</taxon>
    </lineage>
</organism>
<evidence type="ECO:0000259" key="7">
    <source>
        <dbReference type="Pfam" id="PF13505"/>
    </source>
</evidence>
<comment type="subcellular location">
    <subcellularLocation>
        <location evidence="1">Cell outer membrane</location>
    </subcellularLocation>
</comment>
<dbReference type="AlphaFoldDB" id="A0A2W5MMV8"/>
<sequence>MLRIVSLAAAAAVFAVPAYAADLPAYEPAPAYAAPAPASNWTGAYIGAQAGYGWGRADNKGGRPNTKPDGAVVGGYAGYDYQFDGSPVVAGVDTDLNYNNAHDRAGRVRNELNWSGATRGKIGYAMDRVMVYGAGGVAYGGVKAKTPRGSDDKTAVGWTAGGGVEALVAENVTARAEYRYTDYGTDRLKTGGAVVKSNLTENRVTAGVAYKFNGF</sequence>
<dbReference type="Proteomes" id="UP000249577">
    <property type="component" value="Unassembled WGS sequence"/>
</dbReference>
<evidence type="ECO:0000313" key="8">
    <source>
        <dbReference type="EMBL" id="PZQ19023.1"/>
    </source>
</evidence>
<dbReference type="Gene3D" id="2.40.160.20">
    <property type="match status" value="1"/>
</dbReference>
<evidence type="ECO:0000256" key="6">
    <source>
        <dbReference type="SAM" id="SignalP"/>
    </source>
</evidence>
<dbReference type="GO" id="GO:0009279">
    <property type="term" value="C:cell outer membrane"/>
    <property type="evidence" value="ECO:0007669"/>
    <property type="project" value="UniProtKB-SubCell"/>
</dbReference>
<accession>A0A2W5MMV8</accession>
<dbReference type="PANTHER" id="PTHR34001:SF3">
    <property type="entry name" value="BLL7405 PROTEIN"/>
    <property type="match status" value="1"/>
</dbReference>
<evidence type="ECO:0000256" key="1">
    <source>
        <dbReference type="ARBA" id="ARBA00004442"/>
    </source>
</evidence>
<dbReference type="InterPro" id="IPR011250">
    <property type="entry name" value="OMP/PagP_B-barrel"/>
</dbReference>
<evidence type="ECO:0000256" key="2">
    <source>
        <dbReference type="ARBA" id="ARBA00022729"/>
    </source>
</evidence>
<evidence type="ECO:0000256" key="5">
    <source>
        <dbReference type="ARBA" id="ARBA00038306"/>
    </source>
</evidence>
<evidence type="ECO:0000256" key="4">
    <source>
        <dbReference type="ARBA" id="ARBA00023237"/>
    </source>
</evidence>
<dbReference type="EMBL" id="QFPN01000001">
    <property type="protein sequence ID" value="PZQ19023.1"/>
    <property type="molecule type" value="Genomic_DNA"/>
</dbReference>
<dbReference type="InterPro" id="IPR051692">
    <property type="entry name" value="OMP-like"/>
</dbReference>
<protein>
    <recommendedName>
        <fullName evidence="7">Outer membrane protein beta-barrel domain-containing protein</fullName>
    </recommendedName>
</protein>
<feature type="signal peptide" evidence="6">
    <location>
        <begin position="1"/>
        <end position="20"/>
    </location>
</feature>
<gene>
    <name evidence="8" type="ORF">DI565_01090</name>
</gene>
<keyword evidence="3" id="KW-0472">Membrane</keyword>
<dbReference type="InterPro" id="IPR027385">
    <property type="entry name" value="Beta-barrel_OMP"/>
</dbReference>
<feature type="chain" id="PRO_5015899011" description="Outer membrane protein beta-barrel domain-containing protein" evidence="6">
    <location>
        <begin position="21"/>
        <end position="215"/>
    </location>
</feature>
<reference evidence="8 9" key="1">
    <citation type="submission" date="2017-08" db="EMBL/GenBank/DDBJ databases">
        <title>Infants hospitalized years apart are colonized by the same room-sourced microbial strains.</title>
        <authorList>
            <person name="Brooks B."/>
            <person name="Olm M.R."/>
            <person name="Firek B.A."/>
            <person name="Baker R."/>
            <person name="Thomas B.C."/>
            <person name="Morowitz M.J."/>
            <person name="Banfield J.F."/>
        </authorList>
    </citation>
    <scope>NUCLEOTIDE SEQUENCE [LARGE SCALE GENOMIC DNA]</scope>
    <source>
        <strain evidence="8">S2_005_003_R2_43</strain>
    </source>
</reference>
<name>A0A2W5MMV8_ANCNO</name>
<keyword evidence="2 6" id="KW-0732">Signal</keyword>
<dbReference type="Pfam" id="PF13505">
    <property type="entry name" value="OMP_b-brl"/>
    <property type="match status" value="1"/>
</dbReference>
<dbReference type="SUPFAM" id="SSF56925">
    <property type="entry name" value="OMPA-like"/>
    <property type="match status" value="1"/>
</dbReference>
<keyword evidence="4" id="KW-0998">Cell outer membrane</keyword>
<feature type="domain" description="Outer membrane protein beta-barrel" evidence="7">
    <location>
        <begin position="7"/>
        <end position="212"/>
    </location>
</feature>
<comment type="caution">
    <text evidence="8">The sequence shown here is derived from an EMBL/GenBank/DDBJ whole genome shotgun (WGS) entry which is preliminary data.</text>
</comment>
<proteinExistence type="inferred from homology"/>